<accession>A0A0E9VMG0</accession>
<dbReference type="AlphaFoldDB" id="A0A0E9VMG0"/>
<dbReference type="EMBL" id="GBXM01030159">
    <property type="protein sequence ID" value="JAH78418.1"/>
    <property type="molecule type" value="Transcribed_RNA"/>
</dbReference>
<organism evidence="1">
    <name type="scientific">Anguilla anguilla</name>
    <name type="common">European freshwater eel</name>
    <name type="synonym">Muraena anguilla</name>
    <dbReference type="NCBI Taxonomy" id="7936"/>
    <lineage>
        <taxon>Eukaryota</taxon>
        <taxon>Metazoa</taxon>
        <taxon>Chordata</taxon>
        <taxon>Craniata</taxon>
        <taxon>Vertebrata</taxon>
        <taxon>Euteleostomi</taxon>
        <taxon>Actinopterygii</taxon>
        <taxon>Neopterygii</taxon>
        <taxon>Teleostei</taxon>
        <taxon>Anguilliformes</taxon>
        <taxon>Anguillidae</taxon>
        <taxon>Anguilla</taxon>
    </lineage>
</organism>
<protein>
    <submittedName>
        <fullName evidence="1">Uncharacterized protein</fullName>
    </submittedName>
</protein>
<sequence length="30" mass="3472">MNWSMMHWAVLWKSPNWASHRTSALGLAMA</sequence>
<proteinExistence type="predicted"/>
<reference evidence="1" key="1">
    <citation type="submission" date="2014-11" db="EMBL/GenBank/DDBJ databases">
        <authorList>
            <person name="Amaro Gonzalez C."/>
        </authorList>
    </citation>
    <scope>NUCLEOTIDE SEQUENCE</scope>
</reference>
<reference evidence="1" key="2">
    <citation type="journal article" date="2015" name="Fish Shellfish Immunol.">
        <title>Early steps in the European eel (Anguilla anguilla)-Vibrio vulnificus interaction in the gills: Role of the RtxA13 toxin.</title>
        <authorList>
            <person name="Callol A."/>
            <person name="Pajuelo D."/>
            <person name="Ebbesson L."/>
            <person name="Teles M."/>
            <person name="MacKenzie S."/>
            <person name="Amaro C."/>
        </authorList>
    </citation>
    <scope>NUCLEOTIDE SEQUENCE</scope>
</reference>
<name>A0A0E9VMG0_ANGAN</name>
<evidence type="ECO:0000313" key="1">
    <source>
        <dbReference type="EMBL" id="JAH78418.1"/>
    </source>
</evidence>